<dbReference type="EMBL" id="BTSX01000005">
    <property type="protein sequence ID" value="GMS99448.1"/>
    <property type="molecule type" value="Genomic_DNA"/>
</dbReference>
<comment type="caution">
    <text evidence="2">Lacks conserved residue(s) required for the propagation of feature annotation.</text>
</comment>
<dbReference type="Gene3D" id="3.10.100.10">
    <property type="entry name" value="Mannose-Binding Protein A, subunit A"/>
    <property type="match status" value="1"/>
</dbReference>
<dbReference type="InterPro" id="IPR001304">
    <property type="entry name" value="C-type_lectin-like"/>
</dbReference>
<feature type="domain" description="C-type lectin" evidence="4">
    <location>
        <begin position="1"/>
        <end position="97"/>
    </location>
</feature>
<evidence type="ECO:0000259" key="4">
    <source>
        <dbReference type="PROSITE" id="PS50041"/>
    </source>
</evidence>
<evidence type="ECO:0000313" key="6">
    <source>
        <dbReference type="Proteomes" id="UP001432027"/>
    </source>
</evidence>
<dbReference type="SMART" id="SM00034">
    <property type="entry name" value="CLECT"/>
    <property type="match status" value="1"/>
</dbReference>
<name>A0AAV5TY25_9BILA</name>
<feature type="domain" description="CUB" evidence="3">
    <location>
        <begin position="107"/>
        <end position="207"/>
    </location>
</feature>
<keyword evidence="6" id="KW-1185">Reference proteome</keyword>
<organism evidence="5 6">
    <name type="scientific">Pristionchus entomophagus</name>
    <dbReference type="NCBI Taxonomy" id="358040"/>
    <lineage>
        <taxon>Eukaryota</taxon>
        <taxon>Metazoa</taxon>
        <taxon>Ecdysozoa</taxon>
        <taxon>Nematoda</taxon>
        <taxon>Chromadorea</taxon>
        <taxon>Rhabditida</taxon>
        <taxon>Rhabditina</taxon>
        <taxon>Diplogasteromorpha</taxon>
        <taxon>Diplogasteroidea</taxon>
        <taxon>Neodiplogasteridae</taxon>
        <taxon>Pristionchus</taxon>
    </lineage>
</organism>
<reference evidence="5" key="1">
    <citation type="submission" date="2023-10" db="EMBL/GenBank/DDBJ databases">
        <title>Genome assembly of Pristionchus species.</title>
        <authorList>
            <person name="Yoshida K."/>
            <person name="Sommer R.J."/>
        </authorList>
    </citation>
    <scope>NUCLEOTIDE SEQUENCE</scope>
    <source>
        <strain evidence="5">RS0144</strain>
    </source>
</reference>
<dbReference type="InterPro" id="IPR035914">
    <property type="entry name" value="Sperma_CUB_dom_sf"/>
</dbReference>
<sequence length="207" mass="22871">MICRKLGANLASIHNLQANSFIRRLAVSKSQVNGLYLGALSNANTFAWMDGSTWDFDKFYPGFPINDLGNCLVMDTQGVSGEWVNVDCASKVSVACMRQNNYTTPKCPSEPPKEGQYIFSPGSPFDASMPCDYMLMVEEGKKVELEILMLEANPCCDHLLLFENYFGGEVIADLSGEITDKKYTTSTSNFMKVSWQPNGGVNVRGLM</sequence>
<comment type="caution">
    <text evidence="5">The sequence shown here is derived from an EMBL/GenBank/DDBJ whole genome shotgun (WGS) entry which is preliminary data.</text>
</comment>
<dbReference type="PANTHER" id="PTHR22991:SF40">
    <property type="entry name" value="PROTEIN CBG13490"/>
    <property type="match status" value="1"/>
</dbReference>
<dbReference type="PANTHER" id="PTHR22991">
    <property type="entry name" value="PROTEIN CBG13490"/>
    <property type="match status" value="1"/>
</dbReference>
<dbReference type="CDD" id="cd00037">
    <property type="entry name" value="CLECT"/>
    <property type="match status" value="1"/>
</dbReference>
<evidence type="ECO:0000313" key="5">
    <source>
        <dbReference type="EMBL" id="GMS99448.1"/>
    </source>
</evidence>
<evidence type="ECO:0008006" key="7">
    <source>
        <dbReference type="Google" id="ProtNLM"/>
    </source>
</evidence>
<dbReference type="SUPFAM" id="SSF49854">
    <property type="entry name" value="Spermadhesin, CUB domain"/>
    <property type="match status" value="1"/>
</dbReference>
<dbReference type="InterPro" id="IPR000859">
    <property type="entry name" value="CUB_dom"/>
</dbReference>
<accession>A0AAV5TY25</accession>
<evidence type="ECO:0000256" key="2">
    <source>
        <dbReference type="PROSITE-ProRule" id="PRU00059"/>
    </source>
</evidence>
<feature type="non-terminal residue" evidence="5">
    <location>
        <position position="207"/>
    </location>
</feature>
<gene>
    <name evidence="5" type="ORF">PENTCL1PPCAC_21623</name>
</gene>
<dbReference type="Proteomes" id="UP001432027">
    <property type="component" value="Unassembled WGS sequence"/>
</dbReference>
<dbReference type="Pfam" id="PF00059">
    <property type="entry name" value="Lectin_C"/>
    <property type="match status" value="1"/>
</dbReference>
<proteinExistence type="predicted"/>
<dbReference type="InterPro" id="IPR016187">
    <property type="entry name" value="CTDL_fold"/>
</dbReference>
<dbReference type="SUPFAM" id="SSF56436">
    <property type="entry name" value="C-type lectin-like"/>
    <property type="match status" value="1"/>
</dbReference>
<dbReference type="InterPro" id="IPR050976">
    <property type="entry name" value="Snaclec"/>
</dbReference>
<dbReference type="PROSITE" id="PS01180">
    <property type="entry name" value="CUB"/>
    <property type="match status" value="1"/>
</dbReference>
<evidence type="ECO:0000256" key="1">
    <source>
        <dbReference type="ARBA" id="ARBA00023157"/>
    </source>
</evidence>
<dbReference type="InterPro" id="IPR016186">
    <property type="entry name" value="C-type_lectin-like/link_sf"/>
</dbReference>
<dbReference type="PROSITE" id="PS50041">
    <property type="entry name" value="C_TYPE_LECTIN_2"/>
    <property type="match status" value="1"/>
</dbReference>
<keyword evidence="1" id="KW-1015">Disulfide bond</keyword>
<protein>
    <recommendedName>
        <fullName evidence="7">C-type lectin</fullName>
    </recommendedName>
</protein>
<dbReference type="AlphaFoldDB" id="A0AAV5TY25"/>
<dbReference type="Gene3D" id="2.60.120.290">
    <property type="entry name" value="Spermadhesin, CUB domain"/>
    <property type="match status" value="1"/>
</dbReference>
<evidence type="ECO:0000259" key="3">
    <source>
        <dbReference type="PROSITE" id="PS01180"/>
    </source>
</evidence>